<gene>
    <name evidence="2" type="primary">glnA_72</name>
    <name evidence="2" type="ORF">SDC9_195463</name>
</gene>
<dbReference type="InterPro" id="IPR014746">
    <property type="entry name" value="Gln_synth/guanido_kin_cat_dom"/>
</dbReference>
<dbReference type="EC" id="6.3.1.2" evidence="2"/>
<evidence type="ECO:0000313" key="2">
    <source>
        <dbReference type="EMBL" id="MPN47859.1"/>
    </source>
</evidence>
<dbReference type="PANTHER" id="PTHR42974:SF1">
    <property type="entry name" value="TYPE-3 GLUTAMINE SYNTHETASE"/>
    <property type="match status" value="1"/>
</dbReference>
<dbReference type="InterPro" id="IPR040577">
    <property type="entry name" value="Gln-synt_C"/>
</dbReference>
<dbReference type="PANTHER" id="PTHR42974">
    <property type="entry name" value="GLUTAMINE SYNTHETASE"/>
    <property type="match status" value="1"/>
</dbReference>
<dbReference type="Gene3D" id="1.20.120.1560">
    <property type="match status" value="1"/>
</dbReference>
<dbReference type="AlphaFoldDB" id="A0A645IBM0"/>
<reference evidence="2" key="1">
    <citation type="submission" date="2019-08" db="EMBL/GenBank/DDBJ databases">
        <authorList>
            <person name="Kucharzyk K."/>
            <person name="Murdoch R.W."/>
            <person name="Higgins S."/>
            <person name="Loffler F."/>
        </authorList>
    </citation>
    <scope>NUCLEOTIDE SEQUENCE</scope>
</reference>
<feature type="domain" description="GS catalytic" evidence="1">
    <location>
        <begin position="1"/>
        <end position="83"/>
    </location>
</feature>
<comment type="caution">
    <text evidence="2">The sequence shown here is derived from an EMBL/GenBank/DDBJ whole genome shotgun (WGS) entry which is preliminary data.</text>
</comment>
<name>A0A645IBM0_9ZZZZ</name>
<dbReference type="InterPro" id="IPR052725">
    <property type="entry name" value="GS_Type-3"/>
</dbReference>
<proteinExistence type="predicted"/>
<dbReference type="Pfam" id="PF18318">
    <property type="entry name" value="Gln-synt_C-ter"/>
    <property type="match status" value="1"/>
</dbReference>
<dbReference type="GO" id="GO:0004356">
    <property type="term" value="F:glutamine synthetase activity"/>
    <property type="evidence" value="ECO:0007669"/>
    <property type="project" value="UniProtKB-EC"/>
</dbReference>
<dbReference type="SUPFAM" id="SSF55931">
    <property type="entry name" value="Glutamine synthetase/guanido kinase"/>
    <property type="match status" value="1"/>
</dbReference>
<protein>
    <submittedName>
        <fullName evidence="2">Glutamine synthetase</fullName>
        <ecNumber evidence="2">6.3.1.2</ecNumber>
    </submittedName>
</protein>
<organism evidence="2">
    <name type="scientific">bioreactor metagenome</name>
    <dbReference type="NCBI Taxonomy" id="1076179"/>
    <lineage>
        <taxon>unclassified sequences</taxon>
        <taxon>metagenomes</taxon>
        <taxon>ecological metagenomes</taxon>
    </lineage>
</organism>
<dbReference type="EMBL" id="VSSQ01109667">
    <property type="protein sequence ID" value="MPN47859.1"/>
    <property type="molecule type" value="Genomic_DNA"/>
</dbReference>
<evidence type="ECO:0000259" key="1">
    <source>
        <dbReference type="PROSITE" id="PS51987"/>
    </source>
</evidence>
<dbReference type="InterPro" id="IPR008146">
    <property type="entry name" value="Gln_synth_cat_dom"/>
</dbReference>
<dbReference type="PROSITE" id="PS51987">
    <property type="entry name" value="GS_CATALYTIC"/>
    <property type="match status" value="1"/>
</dbReference>
<keyword evidence="2" id="KW-0436">Ligase</keyword>
<sequence>MFNGDNYSAEWVAEAEKRGLPILRTVPEALAALVTGKNMQMFERYGVFTRAELLSRHEVYFEEYCTRSRIEGELALTMARTLIRPSAAEYRLRLVRDLQLLQQTGIQIGQAELVADVEQIGKLIAEMVRHETRLEQVLPSGDSEEIREAQAALRVSADRLEKLVDDELWPLPKYREMLFIY</sequence>
<accession>A0A645IBM0</accession>